<dbReference type="AlphaFoldDB" id="A0A6N8SAD9"/>
<dbReference type="Gene3D" id="2.40.10.270">
    <property type="entry name" value="Bacteriophage SPP1 head-tail adaptor protein"/>
    <property type="match status" value="1"/>
</dbReference>
<accession>A0A6N8SAD9</accession>
<evidence type="ECO:0000313" key="2">
    <source>
        <dbReference type="Proteomes" id="UP000435802"/>
    </source>
</evidence>
<comment type="caution">
    <text evidence="1">The sequence shown here is derived from an EMBL/GenBank/DDBJ whole genome shotgun (WGS) entry which is preliminary data.</text>
</comment>
<proteinExistence type="predicted"/>
<name>A0A6N8SAD9_9HYPH</name>
<organism evidence="1 2">
    <name type="scientific">Shinella kummerowiae</name>
    <dbReference type="NCBI Taxonomy" id="417745"/>
    <lineage>
        <taxon>Bacteria</taxon>
        <taxon>Pseudomonadati</taxon>
        <taxon>Pseudomonadota</taxon>
        <taxon>Alphaproteobacteria</taxon>
        <taxon>Hyphomicrobiales</taxon>
        <taxon>Rhizobiaceae</taxon>
        <taxon>Shinella</taxon>
    </lineage>
</organism>
<sequence>MAKKPNSGALRVKLHFQVRPLVDDGMGNEQSGPWETVFTDFAELIPLRGGEPVLAARLTGVQPYIVRVRSHTASREVTPSWRALDARNPKRVLNIRAVSDTDQTNAWLEMMADDGVAT</sequence>
<dbReference type="OrthoDB" id="7997871at2"/>
<gene>
    <name evidence="1" type="ORF">GR138_12015</name>
</gene>
<dbReference type="InterPro" id="IPR008767">
    <property type="entry name" value="Phage_SPP1_head-tail_adaptor"/>
</dbReference>
<dbReference type="Proteomes" id="UP000435802">
    <property type="component" value="Unassembled WGS sequence"/>
</dbReference>
<dbReference type="InterPro" id="IPR038666">
    <property type="entry name" value="SSP1_head-tail_sf"/>
</dbReference>
<reference evidence="1 2" key="1">
    <citation type="submission" date="2019-12" db="EMBL/GenBank/DDBJ databases">
        <title>Shinella kummerowiae sp. nov., a symbiotic bacterium isolated from root nodules of the herbal legume Kummerowia stipulacea.</title>
        <authorList>
            <person name="Gao J."/>
        </authorList>
    </citation>
    <scope>NUCLEOTIDE SEQUENCE [LARGE SCALE GENOMIC DNA]</scope>
    <source>
        <strain evidence="1 2">CCBAU 25048</strain>
    </source>
</reference>
<dbReference type="EMBL" id="WUMK01000004">
    <property type="protein sequence ID" value="MXN45919.1"/>
    <property type="molecule type" value="Genomic_DNA"/>
</dbReference>
<protein>
    <submittedName>
        <fullName evidence="1">Head-tail adaptor protein</fullName>
    </submittedName>
</protein>
<keyword evidence="2" id="KW-1185">Reference proteome</keyword>
<evidence type="ECO:0000313" key="1">
    <source>
        <dbReference type="EMBL" id="MXN45919.1"/>
    </source>
</evidence>
<dbReference type="Pfam" id="PF05521">
    <property type="entry name" value="Phage_HCP"/>
    <property type="match status" value="1"/>
</dbReference>
<dbReference type="RefSeq" id="WP_160859484.1">
    <property type="nucleotide sequence ID" value="NZ_WUMK01000004.1"/>
</dbReference>